<protein>
    <submittedName>
        <fullName evidence="1">Uncharacterized protein</fullName>
    </submittedName>
</protein>
<sequence>MIALASEQRMQNVIPVFQKGLGFEKVYLIRSIDADQPGSHFARAVSDVKEPRQVGCGRCTGTPGHYGGRA</sequence>
<dbReference type="KEGG" id="dku:Desku_0466"/>
<reference evidence="2" key="1">
    <citation type="submission" date="2011-05" db="EMBL/GenBank/DDBJ databases">
        <title>Complete sequence of Desulfotomaculum kuznetsovii DSM 6115.</title>
        <authorList>
            <person name="Lucas S."/>
            <person name="Han J."/>
            <person name="Lapidus A."/>
            <person name="Cheng J.-F."/>
            <person name="Goodwin L."/>
            <person name="Pitluck S."/>
            <person name="Peters L."/>
            <person name="Mikhailova N."/>
            <person name="Lu M."/>
            <person name="Saunders E."/>
            <person name="Han C."/>
            <person name="Tapia R."/>
            <person name="Land M."/>
            <person name="Hauser L."/>
            <person name="Kyrpides N."/>
            <person name="Ivanova N."/>
            <person name="Pagani I."/>
            <person name="Nazina T."/>
            <person name="Ivanova A."/>
            <person name="Parshina S."/>
            <person name="Kuever J."/>
            <person name="Muyzer G."/>
            <person name="Plugge C."/>
            <person name="Stams A."/>
            <person name="Woyke T."/>
        </authorList>
    </citation>
    <scope>NUCLEOTIDE SEQUENCE [LARGE SCALE GENOMIC DNA]</scope>
    <source>
        <strain evidence="2">DSM 6115 / VKM B-1805 / 17</strain>
    </source>
</reference>
<organism evidence="1 2">
    <name type="scientific">Desulfofundulus kuznetsovii (strain DSM 6115 / VKM B-1805 / 17)</name>
    <name type="common">Desulfotomaculum kuznetsovii</name>
    <dbReference type="NCBI Taxonomy" id="760568"/>
    <lineage>
        <taxon>Bacteria</taxon>
        <taxon>Bacillati</taxon>
        <taxon>Bacillota</taxon>
        <taxon>Clostridia</taxon>
        <taxon>Eubacteriales</taxon>
        <taxon>Peptococcaceae</taxon>
        <taxon>Desulfofundulus</taxon>
    </lineage>
</organism>
<dbReference type="EMBL" id="CP002770">
    <property type="protein sequence ID" value="AEG14088.1"/>
    <property type="molecule type" value="Genomic_DNA"/>
</dbReference>
<dbReference type="Gene3D" id="3.40.50.10770">
    <property type="entry name" value="Hypothetical protein VC1899 like domain (Restriction endonuclease-like)"/>
    <property type="match status" value="1"/>
</dbReference>
<gene>
    <name evidence="1" type="ordered locus">Desku_0466</name>
</gene>
<evidence type="ECO:0000313" key="1">
    <source>
        <dbReference type="EMBL" id="AEG14088.1"/>
    </source>
</evidence>
<dbReference type="AlphaFoldDB" id="A0AAU8P8F1"/>
<proteinExistence type="predicted"/>
<accession>A0AAU8P8F1</accession>
<dbReference type="Proteomes" id="UP000009229">
    <property type="component" value="Chromosome"/>
</dbReference>
<name>A0AAU8P8F1_DESK7</name>
<evidence type="ECO:0000313" key="2">
    <source>
        <dbReference type="Proteomes" id="UP000009229"/>
    </source>
</evidence>
<keyword evidence="2" id="KW-1185">Reference proteome</keyword>